<accession>A0ABQ9Y886</accession>
<gene>
    <name evidence="1" type="ORF">BLNAU_5144</name>
</gene>
<protein>
    <submittedName>
        <fullName evidence="1">Uncharacterized protein</fullName>
    </submittedName>
</protein>
<dbReference type="EMBL" id="JARBJD010000026">
    <property type="protein sequence ID" value="KAK2959947.1"/>
    <property type="molecule type" value="Genomic_DNA"/>
</dbReference>
<sequence length="483" mass="52187">MESSYYDDTPALKEGLKFDVPQDKPRLLSVSKQTTPSDAKSTTLAFETSGLEDGKTYEITLSGSSSAGTHTAILTVIPSTKSGDQTATGTGILSPPEEATMWHNMTYTPISMKKVNSENDHTTILIHSMTFKTTTDNRKVTSGGVGFTDLSQKTLKITFGGSNLPTDSKFIVTVAEDTPFDLKESGVFSSTTEGSVLATTFEKGQTPELEYGKTYKITSMRYEANGAPVVLPSSNIKINVPDSTAQILEATCQFDVSSNTAIVTLYGNKLKNAEMTVEVSDKNGESITSITKTLYNQNTKILSVRFATSEEGEANCLLFGEFYTVKMVGGVDEEESMIVYDDVSFKLTHTPKIKHVEFEFTNKMGTKAQLTLGGTDFPPNEILTATLTGGITFSVTCGDDHTAISAPIVIGFDNTLEYQTEYAFVSLTLPGDDFNMFDVSASNFVTDPRPAQSEFVVEEGDVEGKDCGETSKPCASIGKVIEL</sequence>
<name>A0ABQ9Y886_9EUKA</name>
<comment type="caution">
    <text evidence="1">The sequence shown here is derived from an EMBL/GenBank/DDBJ whole genome shotgun (WGS) entry which is preliminary data.</text>
</comment>
<dbReference type="Proteomes" id="UP001281761">
    <property type="component" value="Unassembled WGS sequence"/>
</dbReference>
<evidence type="ECO:0000313" key="1">
    <source>
        <dbReference type="EMBL" id="KAK2959947.1"/>
    </source>
</evidence>
<keyword evidence="2" id="KW-1185">Reference proteome</keyword>
<proteinExistence type="predicted"/>
<evidence type="ECO:0000313" key="2">
    <source>
        <dbReference type="Proteomes" id="UP001281761"/>
    </source>
</evidence>
<reference evidence="1 2" key="1">
    <citation type="journal article" date="2022" name="bioRxiv">
        <title>Genomics of Preaxostyla Flagellates Illuminates Evolutionary Transitions and the Path Towards Mitochondrial Loss.</title>
        <authorList>
            <person name="Novak L.V.F."/>
            <person name="Treitli S.C."/>
            <person name="Pyrih J."/>
            <person name="Halakuc P."/>
            <person name="Pipaliya S.V."/>
            <person name="Vacek V."/>
            <person name="Brzon O."/>
            <person name="Soukal P."/>
            <person name="Eme L."/>
            <person name="Dacks J.B."/>
            <person name="Karnkowska A."/>
            <person name="Elias M."/>
            <person name="Hampl V."/>
        </authorList>
    </citation>
    <scope>NUCLEOTIDE SEQUENCE [LARGE SCALE GENOMIC DNA]</scope>
    <source>
        <strain evidence="1">NAU3</strain>
        <tissue evidence="1">Gut</tissue>
    </source>
</reference>
<organism evidence="1 2">
    <name type="scientific">Blattamonas nauphoetae</name>
    <dbReference type="NCBI Taxonomy" id="2049346"/>
    <lineage>
        <taxon>Eukaryota</taxon>
        <taxon>Metamonada</taxon>
        <taxon>Preaxostyla</taxon>
        <taxon>Oxymonadida</taxon>
        <taxon>Blattamonas</taxon>
    </lineage>
</organism>